<evidence type="ECO:0000313" key="7">
    <source>
        <dbReference type="Proteomes" id="UP001378592"/>
    </source>
</evidence>
<accession>A0AAN9VRE6</accession>
<dbReference type="GO" id="GO:0005741">
    <property type="term" value="C:mitochondrial outer membrane"/>
    <property type="evidence" value="ECO:0007669"/>
    <property type="project" value="TreeGrafter"/>
</dbReference>
<dbReference type="SUPFAM" id="SSF47616">
    <property type="entry name" value="GST C-terminal domain-like"/>
    <property type="match status" value="1"/>
</dbReference>
<evidence type="ECO:0000256" key="3">
    <source>
        <dbReference type="SAM" id="Phobius"/>
    </source>
</evidence>
<organism evidence="6 7">
    <name type="scientific">Gryllus longicercus</name>
    <dbReference type="NCBI Taxonomy" id="2509291"/>
    <lineage>
        <taxon>Eukaryota</taxon>
        <taxon>Metazoa</taxon>
        <taxon>Ecdysozoa</taxon>
        <taxon>Arthropoda</taxon>
        <taxon>Hexapoda</taxon>
        <taxon>Insecta</taxon>
        <taxon>Pterygota</taxon>
        <taxon>Neoptera</taxon>
        <taxon>Polyneoptera</taxon>
        <taxon>Orthoptera</taxon>
        <taxon>Ensifera</taxon>
        <taxon>Gryllidea</taxon>
        <taxon>Grylloidea</taxon>
        <taxon>Gryllidae</taxon>
        <taxon>Gryllinae</taxon>
        <taxon>Gryllus</taxon>
    </lineage>
</organism>
<evidence type="ECO:0008006" key="8">
    <source>
        <dbReference type="Google" id="ProtNLM"/>
    </source>
</evidence>
<comment type="caution">
    <text evidence="6">The sequence shown here is derived from an EMBL/GenBank/DDBJ whole genome shotgun (WGS) entry which is preliminary data.</text>
</comment>
<gene>
    <name evidence="6" type="ORF">R5R35_012791</name>
</gene>
<feature type="coiled-coil region" evidence="2">
    <location>
        <begin position="198"/>
        <end position="225"/>
    </location>
</feature>
<dbReference type="SUPFAM" id="SSF52833">
    <property type="entry name" value="Thioredoxin-like"/>
    <property type="match status" value="1"/>
</dbReference>
<evidence type="ECO:0000259" key="5">
    <source>
        <dbReference type="PROSITE" id="PS50405"/>
    </source>
</evidence>
<evidence type="ECO:0000259" key="4">
    <source>
        <dbReference type="PROSITE" id="PS50404"/>
    </source>
</evidence>
<proteinExistence type="inferred from homology"/>
<dbReference type="EMBL" id="JAZDUA010000177">
    <property type="protein sequence ID" value="KAK7865427.1"/>
    <property type="molecule type" value="Genomic_DNA"/>
</dbReference>
<protein>
    <recommendedName>
        <fullName evidence="8">Ganglioside-induced differentiation-associated protein 1</fullName>
    </recommendedName>
</protein>
<name>A0AAN9VRE6_9ORTH</name>
<keyword evidence="7" id="KW-1185">Reference proteome</keyword>
<dbReference type="InterPro" id="IPR036282">
    <property type="entry name" value="Glutathione-S-Trfase_C_sf"/>
</dbReference>
<evidence type="ECO:0000313" key="6">
    <source>
        <dbReference type="EMBL" id="KAK7865427.1"/>
    </source>
</evidence>
<dbReference type="InterPro" id="IPR004046">
    <property type="entry name" value="GST_C"/>
</dbReference>
<dbReference type="Gene3D" id="3.40.30.10">
    <property type="entry name" value="Glutaredoxin"/>
    <property type="match status" value="1"/>
</dbReference>
<dbReference type="GO" id="GO:0008053">
    <property type="term" value="P:mitochondrial fusion"/>
    <property type="evidence" value="ECO:0007669"/>
    <property type="project" value="TreeGrafter"/>
</dbReference>
<dbReference type="Pfam" id="PF13417">
    <property type="entry name" value="GST_N_3"/>
    <property type="match status" value="1"/>
</dbReference>
<dbReference type="CDD" id="cd00570">
    <property type="entry name" value="GST_N_family"/>
    <property type="match status" value="1"/>
</dbReference>
<keyword evidence="3" id="KW-0812">Transmembrane</keyword>
<feature type="domain" description="GST N-terminal" evidence="4">
    <location>
        <begin position="17"/>
        <end position="98"/>
    </location>
</feature>
<dbReference type="PROSITE" id="PS50404">
    <property type="entry name" value="GST_NTER"/>
    <property type="match status" value="1"/>
</dbReference>
<keyword evidence="3" id="KW-0472">Membrane</keyword>
<dbReference type="SFLD" id="SFLDG00358">
    <property type="entry name" value="Main_(cytGST)"/>
    <property type="match status" value="1"/>
</dbReference>
<dbReference type="AlphaFoldDB" id="A0AAN9VRE6"/>
<dbReference type="InterPro" id="IPR040079">
    <property type="entry name" value="Glutathione_S-Trfase"/>
</dbReference>
<feature type="transmembrane region" description="Helical" evidence="3">
    <location>
        <begin position="302"/>
        <end position="322"/>
    </location>
</feature>
<dbReference type="Proteomes" id="UP001378592">
    <property type="component" value="Unassembled WGS sequence"/>
</dbReference>
<keyword evidence="2" id="KW-0175">Coiled coil</keyword>
<dbReference type="SFLD" id="SFLDS00019">
    <property type="entry name" value="Glutathione_Transferase_(cytos"/>
    <property type="match status" value="1"/>
</dbReference>
<dbReference type="Pfam" id="PF00043">
    <property type="entry name" value="GST_C"/>
    <property type="match status" value="1"/>
</dbReference>
<reference evidence="6 7" key="1">
    <citation type="submission" date="2024-03" db="EMBL/GenBank/DDBJ databases">
        <title>The genome assembly and annotation of the cricket Gryllus longicercus Weissman &amp; Gray.</title>
        <authorList>
            <person name="Szrajer S."/>
            <person name="Gray D."/>
            <person name="Ylla G."/>
        </authorList>
    </citation>
    <scope>NUCLEOTIDE SEQUENCE [LARGE SCALE GENOMIC DNA]</scope>
    <source>
        <strain evidence="6">DAG 2021-001</strain>
        <tissue evidence="6">Whole body minus gut</tissue>
    </source>
</reference>
<feature type="domain" description="GST C-terminal" evidence="5">
    <location>
        <begin position="164"/>
        <end position="302"/>
    </location>
</feature>
<dbReference type="InterPro" id="IPR036249">
    <property type="entry name" value="Thioredoxin-like_sf"/>
</dbReference>
<dbReference type="Gene3D" id="1.20.1050.10">
    <property type="match status" value="1"/>
</dbReference>
<dbReference type="GO" id="GO:0006626">
    <property type="term" value="P:protein targeting to mitochondrion"/>
    <property type="evidence" value="ECO:0007669"/>
    <property type="project" value="TreeGrafter"/>
</dbReference>
<dbReference type="PANTHER" id="PTHR44188:SF1">
    <property type="entry name" value="GDAP1, ISOFORM A"/>
    <property type="match status" value="1"/>
</dbReference>
<evidence type="ECO:0000256" key="1">
    <source>
        <dbReference type="ARBA" id="ARBA00007409"/>
    </source>
</evidence>
<dbReference type="PANTHER" id="PTHR44188">
    <property type="entry name" value="GDAP1, ISOFORM A"/>
    <property type="match status" value="1"/>
</dbReference>
<sequence length="325" mass="37506">MEGTASENPVSNDGRENGLLLYYHQYSFYSQKVLLALHEKKLPYKSHIVNLIKGEQYQPWFLHINPRGEVPVLKDGIKIIPDSGRIIDYLEDNFSNGSTPRLMPLEEGADVRSKVTHFRSLLDHIPAGAITMGSFFHTQFCDKPKPPFIQPVRRLLQSAEKNSSTNLRLYAEKNPESRDTLLQKANSQDARHEALLNKDEFKKLLDQTDSILQDVEKELSSHTEDKTDWWLCCNHYTVADISLTILLDRLYRLGLENYFWANGKKPHIANYYQRVQLRDSYQKTIPSTLFHFKTLLQFQMPFVIGLGIVAAFAVLIGGLFYMRKK</sequence>
<dbReference type="GO" id="GO:0000266">
    <property type="term" value="P:mitochondrial fission"/>
    <property type="evidence" value="ECO:0007669"/>
    <property type="project" value="TreeGrafter"/>
</dbReference>
<dbReference type="PROSITE" id="PS50405">
    <property type="entry name" value="GST_CTER"/>
    <property type="match status" value="1"/>
</dbReference>
<comment type="similarity">
    <text evidence="1">Belongs to the GST superfamily.</text>
</comment>
<evidence type="ECO:0000256" key="2">
    <source>
        <dbReference type="SAM" id="Coils"/>
    </source>
</evidence>
<dbReference type="InterPro" id="IPR004045">
    <property type="entry name" value="Glutathione_S-Trfase_N"/>
</dbReference>
<dbReference type="InterPro" id="IPR010987">
    <property type="entry name" value="Glutathione-S-Trfase_C-like"/>
</dbReference>
<keyword evidence="3" id="KW-1133">Transmembrane helix</keyword>